<proteinExistence type="predicted"/>
<dbReference type="PANTHER" id="PTHR10880:SF48">
    <property type="entry name" value="MORTALITY FACTOR 4 LIKE 2"/>
    <property type="match status" value="1"/>
</dbReference>
<evidence type="ECO:0000259" key="8">
    <source>
        <dbReference type="Pfam" id="PF11717"/>
    </source>
</evidence>
<evidence type="ECO:0000256" key="5">
    <source>
        <dbReference type="ARBA" id="ARBA00023242"/>
    </source>
</evidence>
<evidence type="ECO:0000256" key="1">
    <source>
        <dbReference type="ARBA" id="ARBA00004123"/>
    </source>
</evidence>
<dbReference type="InterPro" id="IPR025995">
    <property type="entry name" value="Tudor-knot"/>
</dbReference>
<evidence type="ECO:0000256" key="6">
    <source>
        <dbReference type="SAM" id="MobiDB-lite"/>
    </source>
</evidence>
<dbReference type="InterPro" id="IPR038217">
    <property type="entry name" value="MRG_C_sf"/>
</dbReference>
<sequence>MPKRRSTKKPIEVGDTSRFKYQDQEKVLCLYRSLLYEAKCLKRRLEDDEPKYFVHYCGWNKNWDEWLTESQILKFNDNNLRILKELKDIQKRDNDESKSKASKNDDSESESSAQIEEVVSENIPVSENLCVPTSSRASDRTSVHSSSTPVCSSTCSSATHPFDANQAAIPKNVTNDASTFETLCASLCLAAPASSASTSPTVSTASSAPSRQKKRKVGAAQQPKKITKYVPTEELPLLTNKNIRINITKQMRKWLIDDYDTITRLKRLYTLPAKINVDKILKKFIKYKKKRDNIDKEAELRIIFIIKIIRVYFNRLLEKMLLYNFERSQYEMYNQSQARPASQIYGGIYLLRLFACMNSMLTKKDKFFKVKNEMRLMVPQIEELLRFLATKPKTMYSLANYEVASQVEVEDQ</sequence>
<comment type="subcellular location">
    <subcellularLocation>
        <location evidence="1">Nucleus</location>
    </subcellularLocation>
</comment>
<dbReference type="SUPFAM" id="SSF54160">
    <property type="entry name" value="Chromo domain-like"/>
    <property type="match status" value="1"/>
</dbReference>
<dbReference type="InterPro" id="IPR016197">
    <property type="entry name" value="Chromo-like_dom_sf"/>
</dbReference>
<protein>
    <submittedName>
        <fullName evidence="9">MORF4L1</fullName>
    </submittedName>
</protein>
<dbReference type="CDD" id="cd18983">
    <property type="entry name" value="CBD_MSL3_like"/>
    <property type="match status" value="1"/>
</dbReference>
<dbReference type="InterPro" id="IPR026541">
    <property type="entry name" value="MRG_dom"/>
</dbReference>
<keyword evidence="3" id="KW-0805">Transcription regulation</keyword>
<dbReference type="EMBL" id="CP092886">
    <property type="protein sequence ID" value="UYV84122.1"/>
    <property type="molecule type" value="Genomic_DNA"/>
</dbReference>
<evidence type="ECO:0000256" key="2">
    <source>
        <dbReference type="ARBA" id="ARBA00022853"/>
    </source>
</evidence>
<gene>
    <name evidence="9" type="ORF">LAZ67_X001238</name>
</gene>
<feature type="region of interest" description="Disordered" evidence="6">
    <location>
        <begin position="195"/>
        <end position="223"/>
    </location>
</feature>
<keyword evidence="5" id="KW-0539">Nucleus</keyword>
<organism evidence="9 10">
    <name type="scientific">Cordylochernes scorpioides</name>
    <dbReference type="NCBI Taxonomy" id="51811"/>
    <lineage>
        <taxon>Eukaryota</taxon>
        <taxon>Metazoa</taxon>
        <taxon>Ecdysozoa</taxon>
        <taxon>Arthropoda</taxon>
        <taxon>Chelicerata</taxon>
        <taxon>Arachnida</taxon>
        <taxon>Pseudoscorpiones</taxon>
        <taxon>Cheliferoidea</taxon>
        <taxon>Chernetidae</taxon>
        <taxon>Cordylochernes</taxon>
    </lineage>
</organism>
<keyword evidence="10" id="KW-1185">Reference proteome</keyword>
<evidence type="ECO:0000256" key="4">
    <source>
        <dbReference type="ARBA" id="ARBA00023163"/>
    </source>
</evidence>
<evidence type="ECO:0000313" key="10">
    <source>
        <dbReference type="Proteomes" id="UP001235939"/>
    </source>
</evidence>
<evidence type="ECO:0000256" key="3">
    <source>
        <dbReference type="ARBA" id="ARBA00023015"/>
    </source>
</evidence>
<keyword evidence="2" id="KW-0156">Chromatin regulator</keyword>
<dbReference type="InterPro" id="IPR008676">
    <property type="entry name" value="MRG"/>
</dbReference>
<dbReference type="PROSITE" id="PS51640">
    <property type="entry name" value="MRG"/>
    <property type="match status" value="1"/>
</dbReference>
<dbReference type="Gene3D" id="2.30.30.140">
    <property type="match status" value="1"/>
</dbReference>
<dbReference type="Gene3D" id="1.10.274.30">
    <property type="entry name" value="MRG domain"/>
    <property type="match status" value="1"/>
</dbReference>
<keyword evidence="4" id="KW-0804">Transcription</keyword>
<feature type="domain" description="Tudor-knot" evidence="8">
    <location>
        <begin position="24"/>
        <end position="73"/>
    </location>
</feature>
<evidence type="ECO:0000259" key="7">
    <source>
        <dbReference type="Pfam" id="PF05712"/>
    </source>
</evidence>
<dbReference type="Pfam" id="PF05712">
    <property type="entry name" value="MRG"/>
    <property type="match status" value="1"/>
</dbReference>
<dbReference type="PANTHER" id="PTHR10880">
    <property type="entry name" value="MORTALITY FACTOR 4-LIKE PROTEIN"/>
    <property type="match status" value="1"/>
</dbReference>
<evidence type="ECO:0000313" key="9">
    <source>
        <dbReference type="EMBL" id="UYV84122.1"/>
    </source>
</evidence>
<feature type="region of interest" description="Disordered" evidence="6">
    <location>
        <begin position="91"/>
        <end position="118"/>
    </location>
</feature>
<reference evidence="9 10" key="1">
    <citation type="submission" date="2022-03" db="EMBL/GenBank/DDBJ databases">
        <title>A chromosomal length assembly of Cordylochernes scorpioides.</title>
        <authorList>
            <person name="Zeh D."/>
            <person name="Zeh J."/>
        </authorList>
    </citation>
    <scope>NUCLEOTIDE SEQUENCE [LARGE SCALE GENOMIC DNA]</scope>
    <source>
        <strain evidence="9">IN4F17</strain>
        <tissue evidence="9">Whole Body</tissue>
    </source>
</reference>
<accession>A0ABY6LVF6</accession>
<feature type="compositionally biased region" description="Low complexity" evidence="6">
    <location>
        <begin position="195"/>
        <end position="210"/>
    </location>
</feature>
<name>A0ABY6LVF6_9ARAC</name>
<dbReference type="Proteomes" id="UP001235939">
    <property type="component" value="Chromosome X"/>
</dbReference>
<feature type="domain" description="MRG" evidence="7">
    <location>
        <begin position="240"/>
        <end position="402"/>
    </location>
</feature>
<feature type="compositionally biased region" description="Basic and acidic residues" evidence="6">
    <location>
        <begin position="91"/>
        <end position="106"/>
    </location>
</feature>
<dbReference type="Pfam" id="PF11717">
    <property type="entry name" value="Tudor-knot"/>
    <property type="match status" value="1"/>
</dbReference>